<gene>
    <name evidence="1" type="ORF">BJ138DRAFT_1120306</name>
</gene>
<sequence length="712" mass="80084">MQALDSRASRMSPNQALLTLHADYIGGQHANYRKWYFAAHLNLDDAVGQSQNPGLQRLKSVKGAVKTPGSKHLDSALNRWRNAMNNMSQYDRLCQIALYLLCWGEAGNVRFVPECLCFIFKCADDYYRSPECQNSIEPVQEGLAMKLWRVNLFGERDHDEIIGYDDINQLFWYPEGLARIVLENNTRLVDISPPKRFMNLRRVDWNRVFFKTYFEKRSTAHLLVNFNRVWILHTAVYWFYTAFNSPRVYAPPNKLFPAPAMAWSATAWGGAVATFIMIFATIAEFMYIPTTWNNASHLTTRLIFLLVILALTGGPTVYIAYVESRPNPTNSQIPLIVGIVQFFISVVATITFGLFPSGRMFGDRVAGISRKYMASQTFTASYPDLTRSARSASILLWLLFSHRCYGANTQSRVLLPRNAPYMESEWWAFSELWKEDMVYRGQRVMPFSTGCTTPLSNFEAGSDYREVSDPAITVAFTLVDDPDTALLAWTTTPWTLPSNLGLCVHPDFTHSLGTLYKDPKKAKFKKLASFKGSDMKGWRFVPLFEYFTEQFEDRAFRVVTDTYVTATDGTGIVQQAPAFGEDDHRIAVANGIVGETEMPPCPLDDSGKFTKPVTDFEGMYIKAADKEIQKVLKAKGRLIVQSIIKHSYPTLSEHSGKHFLNTAPSLVVDSLEGLCAANPQLALDAGNKVLYLASPDRSKVALVCGGGSGREC</sequence>
<protein>
    <submittedName>
        <fullName evidence="1">tRNA synthetases class I-domain-containing protein</fullName>
    </submittedName>
</protein>
<proteinExistence type="predicted"/>
<keyword evidence="2" id="KW-1185">Reference proteome</keyword>
<name>A0ACB7ZS50_9AGAM</name>
<accession>A0ACB7ZS50</accession>
<evidence type="ECO:0000313" key="2">
    <source>
        <dbReference type="Proteomes" id="UP000790377"/>
    </source>
</evidence>
<keyword evidence="1" id="KW-0030">Aminoacyl-tRNA synthetase</keyword>
<dbReference type="Proteomes" id="UP000790377">
    <property type="component" value="Unassembled WGS sequence"/>
</dbReference>
<reference evidence="1" key="1">
    <citation type="journal article" date="2021" name="New Phytol.">
        <title>Evolutionary innovations through gain and loss of genes in the ectomycorrhizal Boletales.</title>
        <authorList>
            <person name="Wu G."/>
            <person name="Miyauchi S."/>
            <person name="Morin E."/>
            <person name="Kuo A."/>
            <person name="Drula E."/>
            <person name="Varga T."/>
            <person name="Kohler A."/>
            <person name="Feng B."/>
            <person name="Cao Y."/>
            <person name="Lipzen A."/>
            <person name="Daum C."/>
            <person name="Hundley H."/>
            <person name="Pangilinan J."/>
            <person name="Johnson J."/>
            <person name="Barry K."/>
            <person name="LaButti K."/>
            <person name="Ng V."/>
            <person name="Ahrendt S."/>
            <person name="Min B."/>
            <person name="Choi I.G."/>
            <person name="Park H."/>
            <person name="Plett J.M."/>
            <person name="Magnuson J."/>
            <person name="Spatafora J.W."/>
            <person name="Nagy L.G."/>
            <person name="Henrissat B."/>
            <person name="Grigoriev I.V."/>
            <person name="Yang Z.L."/>
            <person name="Xu J."/>
            <person name="Martin F.M."/>
        </authorList>
    </citation>
    <scope>NUCLEOTIDE SEQUENCE</scope>
    <source>
        <strain evidence="1">ATCC 28755</strain>
    </source>
</reference>
<dbReference type="EMBL" id="MU268921">
    <property type="protein sequence ID" value="KAH7903514.1"/>
    <property type="molecule type" value="Genomic_DNA"/>
</dbReference>
<keyword evidence="1" id="KW-0436">Ligase</keyword>
<organism evidence="1 2">
    <name type="scientific">Hygrophoropsis aurantiaca</name>
    <dbReference type="NCBI Taxonomy" id="72124"/>
    <lineage>
        <taxon>Eukaryota</taxon>
        <taxon>Fungi</taxon>
        <taxon>Dikarya</taxon>
        <taxon>Basidiomycota</taxon>
        <taxon>Agaricomycotina</taxon>
        <taxon>Agaricomycetes</taxon>
        <taxon>Agaricomycetidae</taxon>
        <taxon>Boletales</taxon>
        <taxon>Coniophorineae</taxon>
        <taxon>Hygrophoropsidaceae</taxon>
        <taxon>Hygrophoropsis</taxon>
    </lineage>
</organism>
<comment type="caution">
    <text evidence="1">The sequence shown here is derived from an EMBL/GenBank/DDBJ whole genome shotgun (WGS) entry which is preliminary data.</text>
</comment>
<evidence type="ECO:0000313" key="1">
    <source>
        <dbReference type="EMBL" id="KAH7903514.1"/>
    </source>
</evidence>